<protein>
    <submittedName>
        <fullName evidence="3">Pentapeptide repeat-containing protein</fullName>
    </submittedName>
</protein>
<comment type="caution">
    <text evidence="3">The sequence shown here is derived from an EMBL/GenBank/DDBJ whole genome shotgun (WGS) entry which is preliminary data.</text>
</comment>
<dbReference type="InterPro" id="IPR051082">
    <property type="entry name" value="Pentapeptide-BTB/POZ_domain"/>
</dbReference>
<evidence type="ECO:0000313" key="3">
    <source>
        <dbReference type="EMBL" id="MCY1144269.1"/>
    </source>
</evidence>
<organism evidence="3 4">
    <name type="scientific">Paractinoplanes pyxinae</name>
    <dbReference type="NCBI Taxonomy" id="2997416"/>
    <lineage>
        <taxon>Bacteria</taxon>
        <taxon>Bacillati</taxon>
        <taxon>Actinomycetota</taxon>
        <taxon>Actinomycetes</taxon>
        <taxon>Micromonosporales</taxon>
        <taxon>Micromonosporaceae</taxon>
        <taxon>Paractinoplanes</taxon>
    </lineage>
</organism>
<keyword evidence="2" id="KW-1133">Transmembrane helix</keyword>
<dbReference type="Proteomes" id="UP001151002">
    <property type="component" value="Unassembled WGS sequence"/>
</dbReference>
<dbReference type="SUPFAM" id="SSF141571">
    <property type="entry name" value="Pentapeptide repeat-like"/>
    <property type="match status" value="1"/>
</dbReference>
<dbReference type="PANTHER" id="PTHR14136">
    <property type="entry name" value="BTB_POZ DOMAIN-CONTAINING PROTEIN KCTD9"/>
    <property type="match status" value="1"/>
</dbReference>
<accession>A0ABT4BCM3</accession>
<evidence type="ECO:0000256" key="1">
    <source>
        <dbReference type="SAM" id="MobiDB-lite"/>
    </source>
</evidence>
<dbReference type="Pfam" id="PF00805">
    <property type="entry name" value="Pentapeptide"/>
    <property type="match status" value="2"/>
</dbReference>
<proteinExistence type="predicted"/>
<dbReference type="EMBL" id="JAPNTZ010000019">
    <property type="protein sequence ID" value="MCY1144269.1"/>
    <property type="molecule type" value="Genomic_DNA"/>
</dbReference>
<dbReference type="PANTHER" id="PTHR14136:SF17">
    <property type="entry name" value="BTB_POZ DOMAIN-CONTAINING PROTEIN KCTD9"/>
    <property type="match status" value="1"/>
</dbReference>
<evidence type="ECO:0000313" key="4">
    <source>
        <dbReference type="Proteomes" id="UP001151002"/>
    </source>
</evidence>
<name>A0ABT4BCM3_9ACTN</name>
<feature type="transmembrane region" description="Helical" evidence="2">
    <location>
        <begin position="33"/>
        <end position="52"/>
    </location>
</feature>
<keyword evidence="2" id="KW-0472">Membrane</keyword>
<feature type="compositionally biased region" description="Basic residues" evidence="1">
    <location>
        <begin position="1"/>
        <end position="12"/>
    </location>
</feature>
<reference evidence="3" key="1">
    <citation type="submission" date="2022-11" db="EMBL/GenBank/DDBJ databases">
        <authorList>
            <person name="Somphong A."/>
            <person name="Phongsopitanun W."/>
        </authorList>
    </citation>
    <scope>NUCLEOTIDE SEQUENCE</scope>
    <source>
        <strain evidence="3">Pm04-4</strain>
    </source>
</reference>
<feature type="region of interest" description="Disordered" evidence="1">
    <location>
        <begin position="1"/>
        <end position="23"/>
    </location>
</feature>
<evidence type="ECO:0000256" key="2">
    <source>
        <dbReference type="SAM" id="Phobius"/>
    </source>
</evidence>
<sequence length="311" mass="33129">MLRSGSPRRKLRLPGSAQPPVTAEKRSFLPQTVSVLTAITAVLAIVISWLTLRMNRDAQFSTRYTSAVEQFGNGNELTRTGGIYLLGRLAVESSDDRSIIIDMLTDYVKQKTGLGNADPAVCHTRSAPAPDVVAALRVLFFRIGREPGDKRIDLRRVCLVGVEMPGADLTCVRLDQSVIRSAVFDNAKLVDASLEYVSFAGSSLIGADLTRAVAFGADFTNVNTYGRTDLTGARLREAELAEAKLAGADLTGADLTRARLDDADLTDADVSGARLATYLGRIKHLPPGADRSGALASATALAVPDPARVCA</sequence>
<keyword evidence="2" id="KW-0812">Transmembrane</keyword>
<dbReference type="RefSeq" id="WP_267568840.1">
    <property type="nucleotide sequence ID" value="NZ_JAPNTZ010000019.1"/>
</dbReference>
<dbReference type="InterPro" id="IPR001646">
    <property type="entry name" value="5peptide_repeat"/>
</dbReference>
<gene>
    <name evidence="3" type="ORF">OWR29_40280</name>
</gene>
<keyword evidence="4" id="KW-1185">Reference proteome</keyword>
<dbReference type="Gene3D" id="2.160.20.80">
    <property type="entry name" value="E3 ubiquitin-protein ligase SopA"/>
    <property type="match status" value="1"/>
</dbReference>